<dbReference type="GO" id="GO:0034057">
    <property type="term" value="F:RNA strand-exchange activity"/>
    <property type="evidence" value="ECO:0007669"/>
    <property type="project" value="InterPro"/>
</dbReference>
<dbReference type="InterPro" id="IPR023529">
    <property type="entry name" value="ProQ"/>
</dbReference>
<protein>
    <submittedName>
        <fullName evidence="5">ProP effector</fullName>
    </submittedName>
</protein>
<dbReference type="Gene3D" id="1.10.1710.10">
    <property type="entry name" value="ProQ/FinO domain"/>
    <property type="match status" value="1"/>
</dbReference>
<keyword evidence="6" id="KW-1185">Reference proteome</keyword>
<keyword evidence="2" id="KW-0694">RNA-binding</keyword>
<gene>
    <name evidence="5" type="ORF">IQ26_03276</name>
</gene>
<sequence length="134" mass="14527">MTDPRDIIAAWERRYPLAFSHKDRKPLKIGIREDLLAAGHDAVEVAVGIGWYIRSSNYRRRQVAGAARLDLDGKPAGVVTEKEAAHAAAALEAVKKAAQKRSAPPAAAPALLDGFAALRAAARTRRERQHEVTA</sequence>
<dbReference type="RefSeq" id="WP_162457972.1">
    <property type="nucleotide sequence ID" value="NZ_BSPF01000094.1"/>
</dbReference>
<dbReference type="SMART" id="SM00945">
    <property type="entry name" value="ProQ"/>
    <property type="match status" value="1"/>
</dbReference>
<dbReference type="SUPFAM" id="SSF48657">
    <property type="entry name" value="FinO-like"/>
    <property type="match status" value="1"/>
</dbReference>
<evidence type="ECO:0000313" key="6">
    <source>
        <dbReference type="Proteomes" id="UP000317122"/>
    </source>
</evidence>
<evidence type="ECO:0000313" key="5">
    <source>
        <dbReference type="EMBL" id="TWI35296.1"/>
    </source>
</evidence>
<comment type="caution">
    <text evidence="5">The sequence shown here is derived from an EMBL/GenBank/DDBJ whole genome shotgun (WGS) entry which is preliminary data.</text>
</comment>
<dbReference type="PANTHER" id="PTHR38106:SF1">
    <property type="entry name" value="RNA CHAPERONE PROQ"/>
    <property type="match status" value="1"/>
</dbReference>
<dbReference type="InterPro" id="IPR036442">
    <property type="entry name" value="ProQ/FinO_sf"/>
</dbReference>
<name>A0A562NUE1_9HYPH</name>
<feature type="domain" description="ProQ/FinO" evidence="4">
    <location>
        <begin position="1"/>
        <end position="107"/>
    </location>
</feature>
<accession>A0A562NUE1</accession>
<dbReference type="GO" id="GO:0005829">
    <property type="term" value="C:cytosol"/>
    <property type="evidence" value="ECO:0007669"/>
    <property type="project" value="TreeGrafter"/>
</dbReference>
<dbReference type="GO" id="GO:0033592">
    <property type="term" value="F:RNA strand annealing activity"/>
    <property type="evidence" value="ECO:0007669"/>
    <property type="project" value="InterPro"/>
</dbReference>
<evidence type="ECO:0000256" key="2">
    <source>
        <dbReference type="ARBA" id="ARBA00022884"/>
    </source>
</evidence>
<evidence type="ECO:0000259" key="4">
    <source>
        <dbReference type="SMART" id="SM00945"/>
    </source>
</evidence>
<organism evidence="5 6">
    <name type="scientific">Mesorhizobium tianshanense</name>
    <dbReference type="NCBI Taxonomy" id="39844"/>
    <lineage>
        <taxon>Bacteria</taxon>
        <taxon>Pseudomonadati</taxon>
        <taxon>Pseudomonadota</taxon>
        <taxon>Alphaproteobacteria</taxon>
        <taxon>Hyphomicrobiales</taxon>
        <taxon>Phyllobacteriaceae</taxon>
        <taxon>Mesorhizobium</taxon>
    </lineage>
</organism>
<dbReference type="Pfam" id="PF04352">
    <property type="entry name" value="ProQ"/>
    <property type="match status" value="1"/>
</dbReference>
<evidence type="ECO:0000256" key="3">
    <source>
        <dbReference type="ARBA" id="ARBA00023186"/>
    </source>
</evidence>
<dbReference type="AlphaFoldDB" id="A0A562NUE1"/>
<dbReference type="GO" id="GO:0010608">
    <property type="term" value="P:post-transcriptional regulation of gene expression"/>
    <property type="evidence" value="ECO:0007669"/>
    <property type="project" value="InterPro"/>
</dbReference>
<reference evidence="5 6" key="1">
    <citation type="journal article" date="2015" name="Stand. Genomic Sci.">
        <title>Genomic Encyclopedia of Bacterial and Archaeal Type Strains, Phase III: the genomes of soil and plant-associated and newly described type strains.</title>
        <authorList>
            <person name="Whitman W.B."/>
            <person name="Woyke T."/>
            <person name="Klenk H.P."/>
            <person name="Zhou Y."/>
            <person name="Lilburn T.G."/>
            <person name="Beck B.J."/>
            <person name="De Vos P."/>
            <person name="Vandamme P."/>
            <person name="Eisen J.A."/>
            <person name="Garrity G."/>
            <person name="Hugenholtz P."/>
            <person name="Kyrpides N.C."/>
        </authorList>
    </citation>
    <scope>NUCLEOTIDE SEQUENCE [LARGE SCALE GENOMIC DNA]</scope>
    <source>
        <strain evidence="5 6">CGMCC 1.2546</strain>
    </source>
</reference>
<dbReference type="Proteomes" id="UP000317122">
    <property type="component" value="Unassembled WGS sequence"/>
</dbReference>
<dbReference type="EMBL" id="VLKT01000019">
    <property type="protein sequence ID" value="TWI35296.1"/>
    <property type="molecule type" value="Genomic_DNA"/>
</dbReference>
<evidence type="ECO:0000256" key="1">
    <source>
        <dbReference type="ARBA" id="ARBA00022490"/>
    </source>
</evidence>
<dbReference type="PANTHER" id="PTHR38106">
    <property type="entry name" value="RNA CHAPERONE PROQ"/>
    <property type="match status" value="1"/>
</dbReference>
<dbReference type="InterPro" id="IPR016103">
    <property type="entry name" value="ProQ/FinO"/>
</dbReference>
<keyword evidence="1" id="KW-0963">Cytoplasm</keyword>
<dbReference type="OrthoDB" id="8421419at2"/>
<proteinExistence type="predicted"/>
<keyword evidence="3" id="KW-0143">Chaperone</keyword>